<evidence type="ECO:0000256" key="1">
    <source>
        <dbReference type="SAM" id="Phobius"/>
    </source>
</evidence>
<keyword evidence="1" id="KW-0812">Transmembrane</keyword>
<evidence type="ECO:0000313" key="2">
    <source>
        <dbReference type="EMBL" id="OUJ75959.1"/>
    </source>
</evidence>
<feature type="transmembrane region" description="Helical" evidence="1">
    <location>
        <begin position="1201"/>
        <end position="1222"/>
    </location>
</feature>
<dbReference type="AlphaFoldDB" id="A0A243WK25"/>
<feature type="transmembrane region" description="Helical" evidence="1">
    <location>
        <begin position="605"/>
        <end position="630"/>
    </location>
</feature>
<feature type="transmembrane region" description="Helical" evidence="1">
    <location>
        <begin position="563"/>
        <end position="584"/>
    </location>
</feature>
<feature type="transmembrane region" description="Helical" evidence="1">
    <location>
        <begin position="538"/>
        <end position="557"/>
    </location>
</feature>
<sequence>MRRPDVFEYFFVCNPATQQLLYSSKPGLLLGNLTAKPPAWLRDTTGLRTGKTAEITIQGQAFHLFAQPLRLATGTDWLLCGAVPIAQFNQERYSVSSSTLEVSLSLLLLGLLAMPFLKLAFMSAHERLNRLDVFLCAASLVLGSGLIVLGMQSFVMRHWLERNALEGQLRTLSNAVKSNLAQELAELDTTLQLADACLERKLPMWHVTDTLPGILEDTLSATQQFRPKQRRGSSDLFLWIDAQGESRLALGQTKEQLPDYLTNLRSRLYFQAVQQLTYPDSTSQEPYYFSSIISYKDAGVTAVVARASRWPSLKSNGTNVLPGACILTTDLRCLSRPVLPPGYSFCLIDEKGEVLFHSDERLTLSENLLKDAGPSAELQAAIFAHDITFTKGDYQGRNSLLYLQPLPITNRYLVTVADLDVVQAWQLQTLSEAAGLLTVFWLLLALFAALLRVTAPRARDILPVHQSFQRLWPRRNYANRYARLTAALLLALLGITITVLFVPPLTQLFVLLATPLYLYWLAYKLLPMERETPRQIIVWKVTLVAALLVLNLYFGQLLGLRQLSIGVAFQIVLVLLLMPIASEWPQRLRKRIPYHSRFPRLTYRFYYSSMLLGWVLLLGIVPSFCCYQIANGVERMYQIRYAHLSLLQQLGPTRFVDLELREKLFDVFLTDQLVTLKSLAWPLGTPFLRFQVSLPSKKPSAQKPNEYASFFFGTAISDNPPRLPSEQSLTWAKQGYTIIPNRRFYGLLHHSFSTNAIGTRQALPVYADDSVQLSLWRVARKPALYASRNNMRYRHWLVSETDAHPTLQWLLGPVHSVNKWLQSSWLLLLPGLLYLLYRLIRYSTRWIFAPTVFTHRDLDLPLQPSAHAQPALHRFLLTPAASTLAGLPKPLCQTLPLQPALAILDCQTIPTAAAASLPNWLKTHVSSTAMLVALEQFECEPLNADRTERKRATIELLISQGKRVLILSRVHPAAFADCGHSLERDCQAPGHKRIREAGNALLDSLAYFQIEYLPLQSYTARTAPYHVWREWHLGSRTLLREECSSLPFLRRLYPALCRSLQQRWLTGQRLDSDNIVLAVQRMAQFYYRSLWRMLGPQEQFLLFDLAQDGLVNPRSVLALDTLLQKGYVQVNRYGRLQIFNRSFRSYILSSVKNRQALRFEQEDPQESTWSAVHLPLLLLLTSGALFIFVTQRAVMTQAQQFLTAFVTLLPLLSRLFTSSSFFSGNTAKPEAKT</sequence>
<feature type="transmembrane region" description="Helical" evidence="1">
    <location>
        <begin position="1169"/>
        <end position="1189"/>
    </location>
</feature>
<feature type="transmembrane region" description="Helical" evidence="1">
    <location>
        <begin position="133"/>
        <end position="155"/>
    </location>
</feature>
<protein>
    <recommendedName>
        <fullName evidence="4">Cache domain-containing protein</fullName>
    </recommendedName>
</protein>
<reference evidence="2 3" key="1">
    <citation type="submission" date="2017-01" db="EMBL/GenBank/DDBJ databases">
        <title>A new Hymenobacter.</title>
        <authorList>
            <person name="Liang Y."/>
            <person name="Feng F."/>
        </authorList>
    </citation>
    <scope>NUCLEOTIDE SEQUENCE [LARGE SCALE GENOMIC DNA]</scope>
    <source>
        <strain evidence="2">MIMBbqt21</strain>
    </source>
</reference>
<gene>
    <name evidence="2" type="ORF">BXP70_01360</name>
</gene>
<dbReference type="EMBL" id="MTSE01000001">
    <property type="protein sequence ID" value="OUJ75959.1"/>
    <property type="molecule type" value="Genomic_DNA"/>
</dbReference>
<evidence type="ECO:0008006" key="4">
    <source>
        <dbReference type="Google" id="ProtNLM"/>
    </source>
</evidence>
<keyword evidence="1" id="KW-1133">Transmembrane helix</keyword>
<feature type="transmembrane region" description="Helical" evidence="1">
    <location>
        <begin position="508"/>
        <end position="526"/>
    </location>
</feature>
<proteinExistence type="predicted"/>
<accession>A0A243WK25</accession>
<feature type="transmembrane region" description="Helical" evidence="1">
    <location>
        <begin position="481"/>
        <end position="502"/>
    </location>
</feature>
<evidence type="ECO:0000313" key="3">
    <source>
        <dbReference type="Proteomes" id="UP000194873"/>
    </source>
</evidence>
<feature type="transmembrane region" description="Helical" evidence="1">
    <location>
        <begin position="433"/>
        <end position="451"/>
    </location>
</feature>
<comment type="caution">
    <text evidence="2">The sequence shown here is derived from an EMBL/GenBank/DDBJ whole genome shotgun (WGS) entry which is preliminary data.</text>
</comment>
<keyword evidence="1" id="KW-0472">Membrane</keyword>
<name>A0A243WK25_9BACT</name>
<feature type="transmembrane region" description="Helical" evidence="1">
    <location>
        <begin position="102"/>
        <end position="121"/>
    </location>
</feature>
<dbReference type="Proteomes" id="UP000194873">
    <property type="component" value="Unassembled WGS sequence"/>
</dbReference>
<keyword evidence="3" id="KW-1185">Reference proteome</keyword>
<organism evidence="2 3">
    <name type="scientific">Hymenobacter crusticola</name>
    <dbReference type="NCBI Taxonomy" id="1770526"/>
    <lineage>
        <taxon>Bacteria</taxon>
        <taxon>Pseudomonadati</taxon>
        <taxon>Bacteroidota</taxon>
        <taxon>Cytophagia</taxon>
        <taxon>Cytophagales</taxon>
        <taxon>Hymenobacteraceae</taxon>
        <taxon>Hymenobacter</taxon>
    </lineage>
</organism>